<protein>
    <submittedName>
        <fullName evidence="1">Uncharacterized protein</fullName>
    </submittedName>
</protein>
<name>A0A7C9A9X3_OPUST</name>
<reference evidence="1" key="1">
    <citation type="journal article" date="2013" name="J. Plant Res.">
        <title>Effect of fungi and light on seed germination of three Opuntia species from semiarid lands of central Mexico.</title>
        <authorList>
            <person name="Delgado-Sanchez P."/>
            <person name="Jimenez-Bremont J.F."/>
            <person name="Guerrero-Gonzalez Mde L."/>
            <person name="Flores J."/>
        </authorList>
    </citation>
    <scope>NUCLEOTIDE SEQUENCE</scope>
    <source>
        <tissue evidence="1">Cladode</tissue>
    </source>
</reference>
<dbReference type="InterPro" id="IPR052343">
    <property type="entry name" value="Retrotransposon-Effector_Assoc"/>
</dbReference>
<sequence length="118" mass="13296">MLAILNGQDIPPKLNHTFVALIPKKANLMLMLEFCPISLCNFIYKPVTKVFSNGFKPPLANIVSELQSAFTLGRLITDNILVAYEIFHSMYNDMKVGGAMAIKLDMLKAYDKIEWLCL</sequence>
<reference evidence="1" key="2">
    <citation type="submission" date="2020-07" db="EMBL/GenBank/DDBJ databases">
        <authorList>
            <person name="Vera ALvarez R."/>
            <person name="Arias-Moreno D.M."/>
            <person name="Jimenez-Jacinto V."/>
            <person name="Jimenez-Bremont J.F."/>
            <person name="Swaminathan K."/>
            <person name="Moose S.P."/>
            <person name="Guerrero-Gonzalez M.L."/>
            <person name="Marino-Ramirez L."/>
            <person name="Landsman D."/>
            <person name="Rodriguez-Kessler M."/>
            <person name="Delgado-Sanchez P."/>
        </authorList>
    </citation>
    <scope>NUCLEOTIDE SEQUENCE</scope>
    <source>
        <tissue evidence="1">Cladode</tissue>
    </source>
</reference>
<dbReference type="PANTHER" id="PTHR46890">
    <property type="entry name" value="NON-LTR RETROLELEMENT REVERSE TRANSCRIPTASE-LIKE PROTEIN-RELATED"/>
    <property type="match status" value="1"/>
</dbReference>
<dbReference type="EMBL" id="GISG01212871">
    <property type="protein sequence ID" value="MBA4661569.1"/>
    <property type="molecule type" value="Transcribed_RNA"/>
</dbReference>
<evidence type="ECO:0000313" key="1">
    <source>
        <dbReference type="EMBL" id="MBA4661570.1"/>
    </source>
</evidence>
<organism evidence="1">
    <name type="scientific">Opuntia streptacantha</name>
    <name type="common">Prickly pear cactus</name>
    <name type="synonym">Opuntia cardona</name>
    <dbReference type="NCBI Taxonomy" id="393608"/>
    <lineage>
        <taxon>Eukaryota</taxon>
        <taxon>Viridiplantae</taxon>
        <taxon>Streptophyta</taxon>
        <taxon>Embryophyta</taxon>
        <taxon>Tracheophyta</taxon>
        <taxon>Spermatophyta</taxon>
        <taxon>Magnoliopsida</taxon>
        <taxon>eudicotyledons</taxon>
        <taxon>Gunneridae</taxon>
        <taxon>Pentapetalae</taxon>
        <taxon>Caryophyllales</taxon>
        <taxon>Cactineae</taxon>
        <taxon>Cactaceae</taxon>
        <taxon>Opuntioideae</taxon>
        <taxon>Opuntia</taxon>
    </lineage>
</organism>
<proteinExistence type="predicted"/>
<dbReference type="PANTHER" id="PTHR46890:SF48">
    <property type="entry name" value="RNA-DIRECTED DNA POLYMERASE"/>
    <property type="match status" value="1"/>
</dbReference>
<accession>A0A7C9A9X3</accession>
<dbReference type="EMBL" id="GISG01212873">
    <property type="protein sequence ID" value="MBA4661570.1"/>
    <property type="molecule type" value="Transcribed_RNA"/>
</dbReference>
<dbReference type="AlphaFoldDB" id="A0A7C9A9X3"/>